<comment type="caution">
    <text evidence="1">The sequence shown here is derived from an EMBL/GenBank/DDBJ whole genome shotgun (WGS) entry which is preliminary data.</text>
</comment>
<proteinExistence type="predicted"/>
<dbReference type="AlphaFoldDB" id="A0A3N0CK31"/>
<gene>
    <name evidence="1" type="ORF">EFK50_07765</name>
</gene>
<keyword evidence="2" id="KW-1185">Reference proteome</keyword>
<protein>
    <submittedName>
        <fullName evidence="1">Uncharacterized protein</fullName>
    </submittedName>
</protein>
<evidence type="ECO:0000313" key="1">
    <source>
        <dbReference type="EMBL" id="RNL63631.1"/>
    </source>
</evidence>
<dbReference type="RefSeq" id="WP_123227017.1">
    <property type="nucleotide sequence ID" value="NZ_RJSE01000006.1"/>
</dbReference>
<dbReference type="Proteomes" id="UP000267128">
    <property type="component" value="Unassembled WGS sequence"/>
</dbReference>
<sequence length="77" mass="8808">MTTMVLFAVLLAAFLPLLHRDLKRADEKRLRRRIQVMFRINSKSFVESMRAMEGVIDDLAASFQGIGDAMKKGKTHE</sequence>
<name>A0A3N0CK31_9ACTN</name>
<organism evidence="1 2">
    <name type="scientific">Nocardioides marmoriginsengisoli</name>
    <dbReference type="NCBI Taxonomy" id="661483"/>
    <lineage>
        <taxon>Bacteria</taxon>
        <taxon>Bacillati</taxon>
        <taxon>Actinomycetota</taxon>
        <taxon>Actinomycetes</taxon>
        <taxon>Propionibacteriales</taxon>
        <taxon>Nocardioidaceae</taxon>
        <taxon>Nocardioides</taxon>
    </lineage>
</organism>
<evidence type="ECO:0000313" key="2">
    <source>
        <dbReference type="Proteomes" id="UP000267128"/>
    </source>
</evidence>
<accession>A0A3N0CK31</accession>
<reference evidence="1 2" key="1">
    <citation type="submission" date="2018-11" db="EMBL/GenBank/DDBJ databases">
        <authorList>
            <person name="Li F."/>
        </authorList>
    </citation>
    <scope>NUCLEOTIDE SEQUENCE [LARGE SCALE GENOMIC DNA]</scope>
    <source>
        <strain evidence="1 2">Gsoil 097</strain>
    </source>
</reference>
<dbReference type="EMBL" id="RJSE01000006">
    <property type="protein sequence ID" value="RNL63631.1"/>
    <property type="molecule type" value="Genomic_DNA"/>
</dbReference>